<gene>
    <name evidence="2" type="ORF">QTP81_02290</name>
</gene>
<evidence type="ECO:0000256" key="1">
    <source>
        <dbReference type="SAM" id="SignalP"/>
    </source>
</evidence>
<reference evidence="2 3" key="1">
    <citation type="submission" date="2023-06" db="EMBL/GenBank/DDBJ databases">
        <title>Alteromonas sp. ASW11-36 isolated from intertidal sand.</title>
        <authorList>
            <person name="Li Y."/>
        </authorList>
    </citation>
    <scope>NUCLEOTIDE SEQUENCE [LARGE SCALE GENOMIC DNA]</scope>
    <source>
        <strain evidence="2 3">ASW11-36</strain>
    </source>
</reference>
<sequence length="256" mass="28332">MNKLLTTLSSIALLTASSASVADPSSEASTKLANINEFQYEQAFVSPPRQPLVEKDALTTAAVEQVTDWQQKNAELQARGSISKDRDSFNTALGTDFWIYDSWTSVSDDFDYDGYYTQLNVEFDADTVYTRAYVYAVIYLGIGDVFESLHVTSVFAIDAQSSLDSFVVESELISGYPPNDYEVLIELYDADTDELVALTDGYDDADLAFIPLESENYEVIEERVVIIEEHGGSLSGVILLLLAGIGLRALRLRETH</sequence>
<feature type="signal peptide" evidence="1">
    <location>
        <begin position="1"/>
        <end position="22"/>
    </location>
</feature>
<comment type="caution">
    <text evidence="2">The sequence shown here is derived from an EMBL/GenBank/DDBJ whole genome shotgun (WGS) entry which is preliminary data.</text>
</comment>
<keyword evidence="1" id="KW-0732">Signal</keyword>
<evidence type="ECO:0000313" key="2">
    <source>
        <dbReference type="EMBL" id="MDM7859432.1"/>
    </source>
</evidence>
<dbReference type="EMBL" id="JAUCBP010000002">
    <property type="protein sequence ID" value="MDM7859432.1"/>
    <property type="molecule type" value="Genomic_DNA"/>
</dbReference>
<evidence type="ECO:0000313" key="3">
    <source>
        <dbReference type="Proteomes" id="UP001234343"/>
    </source>
</evidence>
<proteinExistence type="predicted"/>
<protein>
    <submittedName>
        <fullName evidence="2">Choice-of-anchor H family protein</fullName>
    </submittedName>
</protein>
<organism evidence="2 3">
    <name type="scientific">Alteromonas arenosi</name>
    <dbReference type="NCBI Taxonomy" id="3055817"/>
    <lineage>
        <taxon>Bacteria</taxon>
        <taxon>Pseudomonadati</taxon>
        <taxon>Pseudomonadota</taxon>
        <taxon>Gammaproteobacteria</taxon>
        <taxon>Alteromonadales</taxon>
        <taxon>Alteromonadaceae</taxon>
        <taxon>Alteromonas/Salinimonas group</taxon>
        <taxon>Alteromonas</taxon>
    </lineage>
</organism>
<feature type="chain" id="PRO_5045998279" evidence="1">
    <location>
        <begin position="23"/>
        <end position="256"/>
    </location>
</feature>
<keyword evidence="3" id="KW-1185">Reference proteome</keyword>
<accession>A0ABT7STA9</accession>
<dbReference type="RefSeq" id="WP_289363449.1">
    <property type="nucleotide sequence ID" value="NZ_JAUCBP010000002.1"/>
</dbReference>
<name>A0ABT7STA9_9ALTE</name>
<dbReference type="Proteomes" id="UP001234343">
    <property type="component" value="Unassembled WGS sequence"/>
</dbReference>
<dbReference type="NCBIfam" id="NF038116">
    <property type="entry name" value="Sden1266_dom"/>
    <property type="match status" value="1"/>
</dbReference>